<evidence type="ECO:0000259" key="1">
    <source>
        <dbReference type="Pfam" id="PF22818"/>
    </source>
</evidence>
<dbReference type="Pfam" id="PF22818">
    <property type="entry name" value="ApeI-like"/>
    <property type="match status" value="1"/>
</dbReference>
<evidence type="ECO:0000313" key="3">
    <source>
        <dbReference type="Proteomes" id="UP000033067"/>
    </source>
</evidence>
<feature type="domain" description="ApeI dehydratase-like" evidence="1">
    <location>
        <begin position="2"/>
        <end position="82"/>
    </location>
</feature>
<dbReference type="OrthoDB" id="9812842at2"/>
<dbReference type="RefSeq" id="WP_052631910.1">
    <property type="nucleotide sequence ID" value="NZ_CP011144.1"/>
</dbReference>
<keyword evidence="3" id="KW-1185">Reference proteome</keyword>
<dbReference type="PATRIC" id="fig|314722.6.peg.2006"/>
<dbReference type="KEGG" id="psuw:WQ53_09350"/>
<organism evidence="2 3">
    <name type="scientific">Pseudoxanthomonas suwonensis</name>
    <dbReference type="NCBI Taxonomy" id="314722"/>
    <lineage>
        <taxon>Bacteria</taxon>
        <taxon>Pseudomonadati</taxon>
        <taxon>Pseudomonadota</taxon>
        <taxon>Gammaproteobacteria</taxon>
        <taxon>Lysobacterales</taxon>
        <taxon>Lysobacteraceae</taxon>
        <taxon>Pseudoxanthomonas</taxon>
    </lineage>
</organism>
<accession>A0A0E3Z1U2</accession>
<dbReference type="SUPFAM" id="SSF54637">
    <property type="entry name" value="Thioesterase/thiol ester dehydrase-isomerase"/>
    <property type="match status" value="1"/>
</dbReference>
<reference evidence="2 3" key="1">
    <citation type="journal article" date="2015" name="Genome Announc.">
        <title>Complete Genome Sequence of Pseudoxanthomonas suwonensis Strain J1, a Cellulose-Degrading Bacterium Isolated from Leaf- and Wood-Enriched Soil.</title>
        <authorList>
            <person name="Hou L."/>
            <person name="Jiang J."/>
            <person name="Xu Z."/>
            <person name="Zhou Y."/>
            <person name="Leung F.C."/>
        </authorList>
    </citation>
    <scope>NUCLEOTIDE SEQUENCE [LARGE SCALE GENOMIC DNA]</scope>
    <source>
        <strain evidence="2 3">J1</strain>
    </source>
</reference>
<gene>
    <name evidence="2" type="ORF">WQ53_09350</name>
</gene>
<protein>
    <submittedName>
        <fullName evidence="2">Dehydratase</fullName>
    </submittedName>
</protein>
<dbReference type="AlphaFoldDB" id="A0A0E3Z1U2"/>
<name>A0A0E3Z1U2_9GAMM</name>
<dbReference type="InterPro" id="IPR054545">
    <property type="entry name" value="ApeI-like"/>
</dbReference>
<dbReference type="EMBL" id="CP011144">
    <property type="protein sequence ID" value="AKC86928.1"/>
    <property type="molecule type" value="Genomic_DNA"/>
</dbReference>
<dbReference type="Gene3D" id="3.10.129.10">
    <property type="entry name" value="Hotdog Thioesterase"/>
    <property type="match status" value="1"/>
</dbReference>
<evidence type="ECO:0000313" key="2">
    <source>
        <dbReference type="EMBL" id="AKC86928.1"/>
    </source>
</evidence>
<sequence length="101" mass="10742">MRFVIPHDHPCLAGHFPGRPLVPGVVLLERVLEAIEAAHGVQGPLRLPQVKFLRPLLPDREAQVVLDGSAPRWRFEVLGADGVLARGEVQAVATGDAGSGA</sequence>
<dbReference type="InterPro" id="IPR029069">
    <property type="entry name" value="HotDog_dom_sf"/>
</dbReference>
<dbReference type="Proteomes" id="UP000033067">
    <property type="component" value="Chromosome"/>
</dbReference>
<proteinExistence type="predicted"/>